<gene>
    <name evidence="2" type="ORF">JoomaDRAFT_3567</name>
</gene>
<dbReference type="Proteomes" id="UP000004690">
    <property type="component" value="Unassembled WGS sequence"/>
</dbReference>
<dbReference type="PROSITE" id="PS51257">
    <property type="entry name" value="PROKAR_LIPOPROTEIN"/>
    <property type="match status" value="1"/>
</dbReference>
<evidence type="ECO:0000313" key="2">
    <source>
        <dbReference type="EMBL" id="EIJ40505.1"/>
    </source>
</evidence>
<name>I3CA62_9FLAO</name>
<dbReference type="HOGENOM" id="CLU_128778_2_0_10"/>
<feature type="domain" description="DUF6265" evidence="1">
    <location>
        <begin position="39"/>
        <end position="147"/>
    </location>
</feature>
<accession>I3CA62</accession>
<reference evidence="2 3" key="1">
    <citation type="submission" date="2012-02" db="EMBL/GenBank/DDBJ databases">
        <title>Improved High-Quality Draft genome of Joostella marina DSM 19592.</title>
        <authorList>
            <consortium name="US DOE Joint Genome Institute (JGI-PGF)"/>
            <person name="Lucas S."/>
            <person name="Copeland A."/>
            <person name="Lapidus A."/>
            <person name="Bruce D."/>
            <person name="Goodwin L."/>
            <person name="Pitluck S."/>
            <person name="Peters L."/>
            <person name="Chertkov O."/>
            <person name="Ovchinnikova G."/>
            <person name="Kyrpides N."/>
            <person name="Mavromatis K."/>
            <person name="Detter J.C."/>
            <person name="Han C."/>
            <person name="Land M."/>
            <person name="Hauser L."/>
            <person name="Markowitz V."/>
            <person name="Cheng J.-F."/>
            <person name="Hugenholtz P."/>
            <person name="Woyke T."/>
            <person name="Wu D."/>
            <person name="Tindall B."/>
            <person name="Brambilla E."/>
            <person name="Klenk H.-P."/>
            <person name="Eisen J.A."/>
        </authorList>
    </citation>
    <scope>NUCLEOTIDE SEQUENCE [LARGE SCALE GENOMIC DNA]</scope>
    <source>
        <strain evidence="2 3">DSM 19592</strain>
    </source>
</reference>
<dbReference type="AlphaFoldDB" id="I3CA62"/>
<evidence type="ECO:0000313" key="3">
    <source>
        <dbReference type="Proteomes" id="UP000004690"/>
    </source>
</evidence>
<dbReference type="STRING" id="926559.JoomaDRAFT_3567"/>
<proteinExistence type="predicted"/>
<dbReference type="InterPro" id="IPR046232">
    <property type="entry name" value="DUF6265"/>
</dbReference>
<keyword evidence="3" id="KW-1185">Reference proteome</keyword>
<dbReference type="Pfam" id="PF19780">
    <property type="entry name" value="DUF6265"/>
    <property type="match status" value="1"/>
</dbReference>
<organism evidence="2 3">
    <name type="scientific">Galbibacter orientalis DSM 19592</name>
    <dbReference type="NCBI Taxonomy" id="926559"/>
    <lineage>
        <taxon>Bacteria</taxon>
        <taxon>Pseudomonadati</taxon>
        <taxon>Bacteroidota</taxon>
        <taxon>Flavobacteriia</taxon>
        <taxon>Flavobacteriales</taxon>
        <taxon>Flavobacteriaceae</taxon>
        <taxon>Galbibacter</taxon>
    </lineage>
</organism>
<sequence>MTSNYKVSLFYPINMRSIFILCILVISFSCREQASPNFDWLLGNWERVNEEEGKVTYEFWKKITDKEYKGLSFTLKSNDTIFKENMQLLKIDGKWNLHVLAPKEPHPTVFKVTTMEGNSFIAENKEIEFPTKIAYKQMDTSLNAAVSNKEMKISFEFKKIE</sequence>
<protein>
    <recommendedName>
        <fullName evidence="1">DUF6265 domain-containing protein</fullName>
    </recommendedName>
</protein>
<dbReference type="EMBL" id="JH651379">
    <property type="protein sequence ID" value="EIJ40505.1"/>
    <property type="molecule type" value="Genomic_DNA"/>
</dbReference>
<evidence type="ECO:0000259" key="1">
    <source>
        <dbReference type="Pfam" id="PF19780"/>
    </source>
</evidence>
<dbReference type="eggNOG" id="ENOG5032YP4">
    <property type="taxonomic scope" value="Bacteria"/>
</dbReference>